<evidence type="ECO:0000313" key="1">
    <source>
        <dbReference type="EMBL" id="SDP49628.1"/>
    </source>
</evidence>
<accession>A0A1H0T7Q2</accession>
<sequence length="279" mass="32155">MGDQAEQYAEVIEVSPSMAKAWLKKMAPNRSISRKRVKHLANLMKMERFKLNGETIKFDEEGWLIDGQHRLAAIVFADIPVVMYVAHNVPRSAIVSIDMGRSRSLTDQLRVAYNYRNPGDLGTIVRMILEWNETGWISQKSFRQVDPDEVHDYIRSNPDVIELPRVATGLGGDLVTAIMKRNQCGFLMWLLSRVDADDAKRFMNNLVNSVADYENDPCVLLRKHLLKLRNDRYGDVKRNIVLGLTIQNWNKWRDRQPVKLIRVPRSGQPWDVSSFPKPI</sequence>
<reference evidence="2" key="1">
    <citation type="submission" date="2016-10" db="EMBL/GenBank/DDBJ databases">
        <authorList>
            <person name="Varghese N."/>
            <person name="Submissions S."/>
        </authorList>
    </citation>
    <scope>NUCLEOTIDE SEQUENCE [LARGE SCALE GENOMIC DNA]</scope>
    <source>
        <strain evidence="2">IBRC-M 10655</strain>
    </source>
</reference>
<gene>
    <name evidence="1" type="ORF">SAMN05192558_109293</name>
</gene>
<dbReference type="EMBL" id="FNJB01000009">
    <property type="protein sequence ID" value="SDP49628.1"/>
    <property type="molecule type" value="Genomic_DNA"/>
</dbReference>
<dbReference type="STRING" id="504798.SAMN05421871_11182"/>
<dbReference type="Proteomes" id="UP000199651">
    <property type="component" value="Unassembled WGS sequence"/>
</dbReference>
<dbReference type="AlphaFoldDB" id="A0A1H0T7Q2"/>
<evidence type="ECO:0000313" key="2">
    <source>
        <dbReference type="Proteomes" id="UP000199651"/>
    </source>
</evidence>
<proteinExistence type="predicted"/>
<organism evidence="1 2">
    <name type="scientific">Actinokineospora alba</name>
    <dbReference type="NCBI Taxonomy" id="504798"/>
    <lineage>
        <taxon>Bacteria</taxon>
        <taxon>Bacillati</taxon>
        <taxon>Actinomycetota</taxon>
        <taxon>Actinomycetes</taxon>
        <taxon>Pseudonocardiales</taxon>
        <taxon>Pseudonocardiaceae</taxon>
        <taxon>Actinokineospora</taxon>
    </lineage>
</organism>
<protein>
    <submittedName>
        <fullName evidence="1">Uncharacterized protein</fullName>
    </submittedName>
</protein>
<name>A0A1H0T7Q2_9PSEU</name>
<keyword evidence="2" id="KW-1185">Reference proteome</keyword>